<feature type="region of interest" description="Disordered" evidence="1">
    <location>
        <begin position="70"/>
        <end position="94"/>
    </location>
</feature>
<dbReference type="RefSeq" id="WP_146354347.1">
    <property type="nucleotide sequence ID" value="NZ_VOIR01000011.1"/>
</dbReference>
<name>A0A5M8QLY1_9MICO</name>
<organism evidence="2 3">
    <name type="scientific">Agrococcus sediminis</name>
    <dbReference type="NCBI Taxonomy" id="2599924"/>
    <lineage>
        <taxon>Bacteria</taxon>
        <taxon>Bacillati</taxon>
        <taxon>Actinomycetota</taxon>
        <taxon>Actinomycetes</taxon>
        <taxon>Micrococcales</taxon>
        <taxon>Microbacteriaceae</taxon>
        <taxon>Agrococcus</taxon>
    </lineage>
</organism>
<dbReference type="Proteomes" id="UP000323221">
    <property type="component" value="Unassembled WGS sequence"/>
</dbReference>
<proteinExistence type="predicted"/>
<gene>
    <name evidence="2" type="ORF">FQ330_00575</name>
</gene>
<protein>
    <recommendedName>
        <fullName evidence="4">DUF3320 domain-containing protein</fullName>
    </recommendedName>
</protein>
<evidence type="ECO:0000313" key="3">
    <source>
        <dbReference type="Proteomes" id="UP000323221"/>
    </source>
</evidence>
<evidence type="ECO:0008006" key="4">
    <source>
        <dbReference type="Google" id="ProtNLM"/>
    </source>
</evidence>
<accession>A0A5M8QLY1</accession>
<sequence length="276" mass="30391">MVRNGWARGREFDVKETWRALDYGVRLLDTLGDTHGADVLALQRDRWWGGCDVEPATVDRVTTPIRLDVTGDSDELTHPARPGPAPRFAVSPASSQDAAAAADTILTGGGEPLPYEPWAVVEVGDPSVLDSLRHRASKEAVRAVIGEIVEFEGPTSLRRLVWLVARSFGVRRLHRDRERQLEHQVKQSGVAVDADSFVWPSTLNREAWSGYRPTPPGVDRPLPDVSPLEIANVVRYLAKSASASDMESAMLSTFRVKRRGQQVAAQLDRAKALLES</sequence>
<dbReference type="AlphaFoldDB" id="A0A5M8QLY1"/>
<evidence type="ECO:0000256" key="1">
    <source>
        <dbReference type="SAM" id="MobiDB-lite"/>
    </source>
</evidence>
<evidence type="ECO:0000313" key="2">
    <source>
        <dbReference type="EMBL" id="KAA6435964.1"/>
    </source>
</evidence>
<comment type="caution">
    <text evidence="2">The sequence shown here is derived from an EMBL/GenBank/DDBJ whole genome shotgun (WGS) entry which is preliminary data.</text>
</comment>
<dbReference type="OrthoDB" id="9757917at2"/>
<keyword evidence="3" id="KW-1185">Reference proteome</keyword>
<dbReference type="EMBL" id="VOIR01000011">
    <property type="protein sequence ID" value="KAA6435964.1"/>
    <property type="molecule type" value="Genomic_DNA"/>
</dbReference>
<reference evidence="2 3" key="1">
    <citation type="submission" date="2019-08" db="EMBL/GenBank/DDBJ databases">
        <title>Agrococcus lahaulensis sp. nov., isolated from a cold desert of the Indian Himalayas.</title>
        <authorList>
            <person name="Qu J.H."/>
        </authorList>
    </citation>
    <scope>NUCLEOTIDE SEQUENCE [LARGE SCALE GENOMIC DNA]</scope>
    <source>
        <strain evidence="2 3">NS18</strain>
    </source>
</reference>